<dbReference type="Proteomes" id="UP000029095">
    <property type="component" value="Unassembled WGS sequence"/>
</dbReference>
<dbReference type="STRING" id="1915400.FM21_33995"/>
<name>A0A086MR08_9ACTN</name>
<reference evidence="1 2" key="1">
    <citation type="submission" date="2014-05" db="EMBL/GenBank/DDBJ databases">
        <title>Complete genome sequence of the Streptomyces mutabilis TRM45540.</title>
        <authorList>
            <person name="Luo X."/>
            <person name="Zhang L."/>
        </authorList>
    </citation>
    <scope>NUCLEOTIDE SEQUENCE [LARGE SCALE GENOMIC DNA]</scope>
    <source>
        <strain evidence="1 2">TRM45540</strain>
    </source>
</reference>
<dbReference type="RefSeq" id="WP_043385622.1">
    <property type="nucleotide sequence ID" value="NZ_KN039950.1"/>
</dbReference>
<protein>
    <submittedName>
        <fullName evidence="1">Uncharacterized protein</fullName>
    </submittedName>
</protein>
<evidence type="ECO:0000313" key="1">
    <source>
        <dbReference type="EMBL" id="KFG71326.1"/>
    </source>
</evidence>
<evidence type="ECO:0000313" key="2">
    <source>
        <dbReference type="Proteomes" id="UP000029095"/>
    </source>
</evidence>
<organism evidence="1 2">
    <name type="scientific">Streptomyces mutabilis</name>
    <dbReference type="NCBI Taxonomy" id="67332"/>
    <lineage>
        <taxon>Bacteria</taxon>
        <taxon>Bacillati</taxon>
        <taxon>Actinomycetota</taxon>
        <taxon>Actinomycetes</taxon>
        <taxon>Kitasatosporales</taxon>
        <taxon>Streptomycetaceae</taxon>
        <taxon>Streptomyces</taxon>
    </lineage>
</organism>
<proteinExistence type="predicted"/>
<dbReference type="HOGENOM" id="CLU_2756189_0_0_11"/>
<keyword evidence="2" id="KW-1185">Reference proteome</keyword>
<comment type="caution">
    <text evidence="1">The sequence shown here is derived from an EMBL/GenBank/DDBJ whole genome shotgun (WGS) entry which is preliminary data.</text>
</comment>
<dbReference type="AlphaFoldDB" id="A0A086MR08"/>
<dbReference type="EMBL" id="JNFQ01000007">
    <property type="protein sequence ID" value="KFG71326.1"/>
    <property type="molecule type" value="Genomic_DNA"/>
</dbReference>
<gene>
    <name evidence="1" type="ORF">FM21_33995</name>
</gene>
<accession>A0A086MR08</accession>
<sequence>MSLDHSFFAVYGAELPGAKWAHVYDRLEDLRRTRGPVGGTEDIQLFTISGDGGSSRVVIGAAAVSFARAR</sequence>